<evidence type="ECO:0000313" key="16">
    <source>
        <dbReference type="Proteomes" id="UP001632037"/>
    </source>
</evidence>
<dbReference type="EC" id="1.1.1.85" evidence="4 13"/>
<evidence type="ECO:0000256" key="12">
    <source>
        <dbReference type="ARBA" id="ARBA00023304"/>
    </source>
</evidence>
<sequence>MSKTYKIAVLPGDGIGPEVCDQAVQVLQTAGELFQHQFAFTTALCGGAAYEQHQTHLPQSTVDTVASSDAVLFGSVGGPTDAQEDPKWKDAEKNCLLGLRKNFQLAVNIRPAKIYSMLPDLSPLKPSIIANGVDMVIVRELVSGIYFGEHNTNGDTATDVMKYTEAEIAKPMRFAFETAMSRSKKLTVVDKANVLDCSRLWRKVAKDVAKDYPEVSFDFMYIDNAVMQLIRNPSQFDVIVTGNMFGDILSDAASVLPGSLGLMPSASLGDKVHLFEPIGGSAPDIAGKDFANPIAQILSGALLLRYSFQMEDEAQLIEKAVEQVLLDGVRTGDLTKDQSAVVGTKAMGAAIIAKMKALHK</sequence>
<comment type="cofactor">
    <cofactor evidence="1">
        <name>Mn(2+)</name>
        <dbReference type="ChEBI" id="CHEBI:29035"/>
    </cofactor>
</comment>
<dbReference type="FunFam" id="3.40.718.10:FF:000006">
    <property type="entry name" value="3-isopropylmalate dehydrogenase"/>
    <property type="match status" value="1"/>
</dbReference>
<evidence type="ECO:0000313" key="15">
    <source>
        <dbReference type="EMBL" id="KAL3659202.1"/>
    </source>
</evidence>
<keyword evidence="16" id="KW-1185">Reference proteome</keyword>
<comment type="similarity">
    <text evidence="2">Belongs to the isocitrate and isopropylmalate dehydrogenases family.</text>
</comment>
<dbReference type="EMBL" id="JBIMZQ010000048">
    <property type="protein sequence ID" value="KAL3659202.1"/>
    <property type="molecule type" value="Genomic_DNA"/>
</dbReference>
<feature type="domain" description="Isopropylmalate dehydrogenase-like" evidence="14">
    <location>
        <begin position="6"/>
        <end position="351"/>
    </location>
</feature>
<evidence type="ECO:0000256" key="11">
    <source>
        <dbReference type="ARBA" id="ARBA00023211"/>
    </source>
</evidence>
<protein>
    <recommendedName>
        <fullName evidence="4 13">3-isopropylmalate dehydrogenase</fullName>
        <ecNumber evidence="4 13">1.1.1.85</ecNumber>
    </recommendedName>
</protein>
<dbReference type="InterPro" id="IPR004429">
    <property type="entry name" value="Isopropylmalate_DH"/>
</dbReference>
<dbReference type="PANTHER" id="PTHR42979:SF1">
    <property type="entry name" value="3-ISOPROPYLMALATE DEHYDROGENASE"/>
    <property type="match status" value="1"/>
</dbReference>
<organism evidence="15 16">
    <name type="scientific">Phytophthora oleae</name>
    <dbReference type="NCBI Taxonomy" id="2107226"/>
    <lineage>
        <taxon>Eukaryota</taxon>
        <taxon>Sar</taxon>
        <taxon>Stramenopiles</taxon>
        <taxon>Oomycota</taxon>
        <taxon>Peronosporomycetes</taxon>
        <taxon>Peronosporales</taxon>
        <taxon>Peronosporaceae</taxon>
        <taxon>Phytophthora</taxon>
    </lineage>
</organism>
<evidence type="ECO:0000256" key="13">
    <source>
        <dbReference type="RuleBase" id="RU004445"/>
    </source>
</evidence>
<dbReference type="SUPFAM" id="SSF53659">
    <property type="entry name" value="Isocitrate/Isopropylmalate dehydrogenase-like"/>
    <property type="match status" value="1"/>
</dbReference>
<keyword evidence="9" id="KW-0560">Oxidoreductase</keyword>
<evidence type="ECO:0000256" key="5">
    <source>
        <dbReference type="ARBA" id="ARBA00022430"/>
    </source>
</evidence>
<comment type="caution">
    <text evidence="15">The sequence shown here is derived from an EMBL/GenBank/DDBJ whole genome shotgun (WGS) entry which is preliminary data.</text>
</comment>
<proteinExistence type="inferred from homology"/>
<evidence type="ECO:0000256" key="3">
    <source>
        <dbReference type="ARBA" id="ARBA00011738"/>
    </source>
</evidence>
<comment type="function">
    <text evidence="13">Catalyzes the oxidation of 3-carboxy-2-hydroxy-4-methylpentanoate (3-isopropylmalate) to 3-carboxy-4-methyl-2-oxopentanoate. The product decarboxylates to 4-methyl-2 oxopentanoate.</text>
</comment>
<dbReference type="Pfam" id="PF00180">
    <property type="entry name" value="Iso_dh"/>
    <property type="match status" value="1"/>
</dbReference>
<evidence type="ECO:0000256" key="9">
    <source>
        <dbReference type="ARBA" id="ARBA00023002"/>
    </source>
</evidence>
<dbReference type="HAMAP" id="MF_01033">
    <property type="entry name" value="LeuB_type1"/>
    <property type="match status" value="1"/>
</dbReference>
<dbReference type="GO" id="GO:0003862">
    <property type="term" value="F:3-isopropylmalate dehydrogenase activity"/>
    <property type="evidence" value="ECO:0007669"/>
    <property type="project" value="UniProtKB-EC"/>
</dbReference>
<comment type="pathway">
    <text evidence="13">Amino-acid biosynthesis; L-leucine biosynthesis; L-leucine from 3-methyl-2-oxobutanoate: step 3/4.</text>
</comment>
<dbReference type="GO" id="GO:0009098">
    <property type="term" value="P:L-leucine biosynthetic process"/>
    <property type="evidence" value="ECO:0007669"/>
    <property type="project" value="UniProtKB-KW"/>
</dbReference>
<evidence type="ECO:0000256" key="4">
    <source>
        <dbReference type="ARBA" id="ARBA00013101"/>
    </source>
</evidence>
<dbReference type="Proteomes" id="UP001632037">
    <property type="component" value="Unassembled WGS sequence"/>
</dbReference>
<evidence type="ECO:0000256" key="8">
    <source>
        <dbReference type="ARBA" id="ARBA00022842"/>
    </source>
</evidence>
<evidence type="ECO:0000256" key="10">
    <source>
        <dbReference type="ARBA" id="ARBA00023027"/>
    </source>
</evidence>
<evidence type="ECO:0000256" key="7">
    <source>
        <dbReference type="ARBA" id="ARBA00022723"/>
    </source>
</evidence>
<keyword evidence="11" id="KW-0464">Manganese</keyword>
<evidence type="ECO:0000256" key="1">
    <source>
        <dbReference type="ARBA" id="ARBA00001936"/>
    </source>
</evidence>
<reference evidence="15 16" key="1">
    <citation type="submission" date="2024-09" db="EMBL/GenBank/DDBJ databases">
        <title>Genome sequencing and assembly of Phytophthora oleae, isolate VK10A, causative agent of rot of olive drupes.</title>
        <authorList>
            <person name="Conti Taguali S."/>
            <person name="Riolo M."/>
            <person name="La Spada F."/>
            <person name="Cacciola S.O."/>
            <person name="Dionisio G."/>
        </authorList>
    </citation>
    <scope>NUCLEOTIDE SEQUENCE [LARGE SCALE GENOMIC DNA]</scope>
    <source>
        <strain evidence="15 16">VK10A</strain>
    </source>
</reference>
<dbReference type="Gene3D" id="3.40.718.10">
    <property type="entry name" value="Isopropylmalate Dehydrogenase"/>
    <property type="match status" value="1"/>
</dbReference>
<keyword evidence="12 13" id="KW-0100">Branched-chain amino acid biosynthesis</keyword>
<dbReference type="InterPro" id="IPR024084">
    <property type="entry name" value="IsoPropMal-DH-like_dom"/>
</dbReference>
<dbReference type="PROSITE" id="PS00470">
    <property type="entry name" value="IDH_IMDH"/>
    <property type="match status" value="1"/>
</dbReference>
<comment type="subunit">
    <text evidence="3 13">Homodimer.</text>
</comment>
<name>A0ABD3EY68_9STRA</name>
<accession>A0ABD3EY68</accession>
<keyword evidence="5 13" id="KW-0432">Leucine biosynthesis</keyword>
<keyword evidence="10 13" id="KW-0520">NAD</keyword>
<dbReference type="GO" id="GO:0046872">
    <property type="term" value="F:metal ion binding"/>
    <property type="evidence" value="ECO:0007669"/>
    <property type="project" value="UniProtKB-KW"/>
</dbReference>
<keyword evidence="8" id="KW-0460">Magnesium</keyword>
<comment type="catalytic activity">
    <reaction evidence="13">
        <text>(2R,3S)-3-isopropylmalate + NAD(+) = 4-methyl-2-oxopentanoate + CO2 + NADH</text>
        <dbReference type="Rhea" id="RHEA:32271"/>
        <dbReference type="ChEBI" id="CHEBI:16526"/>
        <dbReference type="ChEBI" id="CHEBI:17865"/>
        <dbReference type="ChEBI" id="CHEBI:35121"/>
        <dbReference type="ChEBI" id="CHEBI:57540"/>
        <dbReference type="ChEBI" id="CHEBI:57945"/>
        <dbReference type="EC" id="1.1.1.85"/>
    </reaction>
</comment>
<keyword evidence="7 13" id="KW-0479">Metal-binding</keyword>
<gene>
    <name evidence="15" type="ORF">V7S43_015780</name>
</gene>
<evidence type="ECO:0000256" key="6">
    <source>
        <dbReference type="ARBA" id="ARBA00022605"/>
    </source>
</evidence>
<dbReference type="AlphaFoldDB" id="A0ABD3EY68"/>
<keyword evidence="6" id="KW-0028">Amino-acid biosynthesis</keyword>
<dbReference type="PANTHER" id="PTHR42979">
    <property type="entry name" value="3-ISOPROPYLMALATE DEHYDROGENASE"/>
    <property type="match status" value="1"/>
</dbReference>
<dbReference type="NCBIfam" id="TIGR00169">
    <property type="entry name" value="leuB"/>
    <property type="match status" value="1"/>
</dbReference>
<comment type="cofactor">
    <cofactor evidence="13">
        <name>Mg(2+)</name>
        <dbReference type="ChEBI" id="CHEBI:18420"/>
    </cofactor>
    <cofactor evidence="13">
        <name>Mn(2+)</name>
        <dbReference type="ChEBI" id="CHEBI:29035"/>
    </cofactor>
    <text evidence="13">Binds 1 Mg(2+) or Mn(2+) ion per subunit.</text>
</comment>
<dbReference type="SMART" id="SM01329">
    <property type="entry name" value="Iso_dh"/>
    <property type="match status" value="1"/>
</dbReference>
<evidence type="ECO:0000256" key="2">
    <source>
        <dbReference type="ARBA" id="ARBA00007769"/>
    </source>
</evidence>
<evidence type="ECO:0000259" key="14">
    <source>
        <dbReference type="SMART" id="SM01329"/>
    </source>
</evidence>
<dbReference type="InterPro" id="IPR019818">
    <property type="entry name" value="IsoCit/isopropylmalate_DH_CS"/>
</dbReference>